<name>W2T744_NECAM</name>
<keyword evidence="3" id="KW-1185">Reference proteome</keyword>
<proteinExistence type="predicted"/>
<organism evidence="2 3">
    <name type="scientific">Necator americanus</name>
    <name type="common">Human hookworm</name>
    <dbReference type="NCBI Taxonomy" id="51031"/>
    <lineage>
        <taxon>Eukaryota</taxon>
        <taxon>Metazoa</taxon>
        <taxon>Ecdysozoa</taxon>
        <taxon>Nematoda</taxon>
        <taxon>Chromadorea</taxon>
        <taxon>Rhabditida</taxon>
        <taxon>Rhabditina</taxon>
        <taxon>Rhabditomorpha</taxon>
        <taxon>Strongyloidea</taxon>
        <taxon>Ancylostomatidae</taxon>
        <taxon>Bunostominae</taxon>
        <taxon>Necator</taxon>
    </lineage>
</organism>
<protein>
    <submittedName>
        <fullName evidence="2">Uncharacterized protein</fullName>
    </submittedName>
</protein>
<evidence type="ECO:0000313" key="2">
    <source>
        <dbReference type="EMBL" id="ETN77825.1"/>
    </source>
</evidence>
<accession>W2T744</accession>
<evidence type="ECO:0000256" key="1">
    <source>
        <dbReference type="SAM" id="MobiDB-lite"/>
    </source>
</evidence>
<evidence type="ECO:0000313" key="3">
    <source>
        <dbReference type="Proteomes" id="UP000053676"/>
    </source>
</evidence>
<sequence>MAVVDYFLEWTTAAAEAAAYTQRHAVAAAVSRRRRRQRRPRRSNVASKHSMKHKDQTTKLRAVFACRRRKIGFVSEFEMKSFDDVIAPAGLDEYSFYVPSGNLRPRLQPHCFCLCYIRCLSPGDVNTFSSRRIRAVATTAVHGGTVITSVWCGGDGGGGGAVTSRHVYVYARSRAY</sequence>
<dbReference type="KEGG" id="nai:NECAME_10777"/>
<reference evidence="3" key="1">
    <citation type="journal article" date="2014" name="Nat. Genet.">
        <title>Genome of the human hookworm Necator americanus.</title>
        <authorList>
            <person name="Tang Y.T."/>
            <person name="Gao X."/>
            <person name="Rosa B.A."/>
            <person name="Abubucker S."/>
            <person name="Hallsworth-Pepin K."/>
            <person name="Martin J."/>
            <person name="Tyagi R."/>
            <person name="Heizer E."/>
            <person name="Zhang X."/>
            <person name="Bhonagiri-Palsikar V."/>
            <person name="Minx P."/>
            <person name="Warren W.C."/>
            <person name="Wang Q."/>
            <person name="Zhan B."/>
            <person name="Hotez P.J."/>
            <person name="Sternberg P.W."/>
            <person name="Dougall A."/>
            <person name="Gaze S.T."/>
            <person name="Mulvenna J."/>
            <person name="Sotillo J."/>
            <person name="Ranganathan S."/>
            <person name="Rabelo E.M."/>
            <person name="Wilson R.K."/>
            <person name="Felgner P.L."/>
            <person name="Bethony J."/>
            <person name="Hawdon J.M."/>
            <person name="Gasser R.B."/>
            <person name="Loukas A."/>
            <person name="Mitreva M."/>
        </authorList>
    </citation>
    <scope>NUCLEOTIDE SEQUENCE [LARGE SCALE GENOMIC DNA]</scope>
</reference>
<dbReference type="AlphaFoldDB" id="W2T744"/>
<feature type="region of interest" description="Disordered" evidence="1">
    <location>
        <begin position="29"/>
        <end position="55"/>
    </location>
</feature>
<gene>
    <name evidence="2" type="ORF">NECAME_10777</name>
</gene>
<dbReference type="EMBL" id="KI660149">
    <property type="protein sequence ID" value="ETN77825.1"/>
    <property type="molecule type" value="Genomic_DNA"/>
</dbReference>
<feature type="compositionally biased region" description="Basic residues" evidence="1">
    <location>
        <begin position="31"/>
        <end position="42"/>
    </location>
</feature>
<dbReference type="Proteomes" id="UP000053676">
    <property type="component" value="Unassembled WGS sequence"/>
</dbReference>